<dbReference type="Pfam" id="PF14309">
    <property type="entry name" value="DUF4378"/>
    <property type="match status" value="1"/>
</dbReference>
<name>A0A8S1Q2D2_PARPR</name>
<dbReference type="Proteomes" id="UP000688137">
    <property type="component" value="Unassembled WGS sequence"/>
</dbReference>
<feature type="domain" description="DUF4378" evidence="2">
    <location>
        <begin position="648"/>
        <end position="819"/>
    </location>
</feature>
<sequence length="826" mass="96705">MQNNSPIKGRRISNQIKLTGKVLKKKTASEVEILGPSGRDLDTSVVAKIQLMQYENLKSHMQQCQSELKVAKSTEKIKKKKSLDRTAAIKKSQQLYKKKKKSTKIKKSVSAERVKSQTLEFSSPECIRRKKAATFFNEKPNTLQDHREQLGLSFLNKIGTKRIDQILERNRMSSIEHSHHPPLTPEKHRIPHQIKHYIKEKKKFYSQLESIKQQSMLEKKKHIDENLRSLAEIAKRNSLSNSRSPPRDSTNKISAKPLMLSYVANRKSTSRKSGVPKSLKEQFKQLEARYKTLKSNSDVISLRESRNYEHEMKEQAAKCIQRWFKGYKVRKFWQKKKQKKLLKIQQLQQLKDTEMARWDNLKQFLQNLQVKQDIVVISDLIESLIKYADFNKENVLSNNIEQPQIKLKPQKLIIEKTEVFPPQIGQILQLRGELIKEREKKEKQILKDLLVQERISPRSFGLKEQEIVKWGEKEFQALESSKQAIKDGWFKAYETIQKTQKDLRFVQKLGDDHFSKMMPVSVSQSNLLKNQLHDLKINLLRASYSEESLIDQKKKPLQNSEQLDIQEQQLVSYNSNQSNKTLSSYIQVRDVPLDMEEQGQVENLQYVQTHVGYVKQYLEDIKIIVKNHYQNQFLQIINLSIGPSPFEILRFFRLTEEMLEQSLDGGFIHQAVLSLEIFSMKEKVGAEDVCVNEMERIHNKAIFDAFNEALDYHRPFGIKGRPLPWRKNVICRQVNLVEEALEKSSIRVVQWAETLSGILLPQGSQMDNDILPQVREERLDKMLKQEIFETDDRWQEFDEEHTEVALELSELIFNHLITEVITELRI</sequence>
<protein>
    <recommendedName>
        <fullName evidence="2">DUF4378 domain-containing protein</fullName>
    </recommendedName>
</protein>
<organism evidence="3 4">
    <name type="scientific">Paramecium primaurelia</name>
    <dbReference type="NCBI Taxonomy" id="5886"/>
    <lineage>
        <taxon>Eukaryota</taxon>
        <taxon>Sar</taxon>
        <taxon>Alveolata</taxon>
        <taxon>Ciliophora</taxon>
        <taxon>Intramacronucleata</taxon>
        <taxon>Oligohymenophorea</taxon>
        <taxon>Peniculida</taxon>
        <taxon>Parameciidae</taxon>
        <taxon>Paramecium</taxon>
    </lineage>
</organism>
<dbReference type="InterPro" id="IPR025486">
    <property type="entry name" value="DUF4378"/>
</dbReference>
<comment type="caution">
    <text evidence="3">The sequence shown here is derived from an EMBL/GenBank/DDBJ whole genome shotgun (WGS) entry which is preliminary data.</text>
</comment>
<dbReference type="AlphaFoldDB" id="A0A8S1Q2D2"/>
<accession>A0A8S1Q2D2</accession>
<evidence type="ECO:0000256" key="1">
    <source>
        <dbReference type="SAM" id="MobiDB-lite"/>
    </source>
</evidence>
<dbReference type="EMBL" id="CAJJDM010000142">
    <property type="protein sequence ID" value="CAD8108848.1"/>
    <property type="molecule type" value="Genomic_DNA"/>
</dbReference>
<proteinExistence type="predicted"/>
<dbReference type="OMA" id="EDVCVNE"/>
<reference evidence="3" key="1">
    <citation type="submission" date="2021-01" db="EMBL/GenBank/DDBJ databases">
        <authorList>
            <consortium name="Genoscope - CEA"/>
            <person name="William W."/>
        </authorList>
    </citation>
    <scope>NUCLEOTIDE SEQUENCE</scope>
</reference>
<dbReference type="PROSITE" id="PS50096">
    <property type="entry name" value="IQ"/>
    <property type="match status" value="1"/>
</dbReference>
<evidence type="ECO:0000259" key="2">
    <source>
        <dbReference type="Pfam" id="PF14309"/>
    </source>
</evidence>
<evidence type="ECO:0000313" key="3">
    <source>
        <dbReference type="EMBL" id="CAD8108848.1"/>
    </source>
</evidence>
<gene>
    <name evidence="3" type="ORF">PPRIM_AZ9-3.1.T1380088</name>
</gene>
<feature type="region of interest" description="Disordered" evidence="1">
    <location>
        <begin position="234"/>
        <end position="254"/>
    </location>
</feature>
<evidence type="ECO:0000313" key="4">
    <source>
        <dbReference type="Proteomes" id="UP000688137"/>
    </source>
</evidence>
<keyword evidence="4" id="KW-1185">Reference proteome</keyword>